<accession>A0ABV7A5S2</accession>
<sequence>MDILQIVILGVIASILYIILKDMNSSLAFLIILLTGIIIFFMVVQHIATIFQLIETLGQKANIEGMYIETILKIIGIAYIAELGAGITKDAGLGSVSSKIELAGKIFILLLAVPIITALIEAILTFLPTA</sequence>
<feature type="transmembrane region" description="Helical" evidence="1">
    <location>
        <begin position="27"/>
        <end position="54"/>
    </location>
</feature>
<evidence type="ECO:0000256" key="1">
    <source>
        <dbReference type="SAM" id="Phobius"/>
    </source>
</evidence>
<keyword evidence="1" id="KW-0472">Membrane</keyword>
<comment type="caution">
    <text evidence="2">The sequence shown here is derived from an EMBL/GenBank/DDBJ whole genome shotgun (WGS) entry which is preliminary data.</text>
</comment>
<evidence type="ECO:0000313" key="2">
    <source>
        <dbReference type="EMBL" id="MFC2948203.1"/>
    </source>
</evidence>
<feature type="transmembrane region" description="Helical" evidence="1">
    <location>
        <begin position="6"/>
        <end position="20"/>
    </location>
</feature>
<dbReference type="Pfam" id="PF06686">
    <property type="entry name" value="SpoIIIAC"/>
    <property type="match status" value="2"/>
</dbReference>
<feature type="transmembrane region" description="Helical" evidence="1">
    <location>
        <begin position="66"/>
        <end position="85"/>
    </location>
</feature>
<dbReference type="InterPro" id="IPR025664">
    <property type="entry name" value="Spore_III_AC/AD"/>
</dbReference>
<dbReference type="InterPro" id="IPR014211">
    <property type="entry name" value="Spore_III_AD"/>
</dbReference>
<name>A0ABV7A5S2_9BACI</name>
<dbReference type="Proteomes" id="UP001595387">
    <property type="component" value="Unassembled WGS sequence"/>
</dbReference>
<dbReference type="NCBIfam" id="TIGR02849">
    <property type="entry name" value="spore_III_AD"/>
    <property type="match status" value="1"/>
</dbReference>
<proteinExistence type="predicted"/>
<dbReference type="RefSeq" id="WP_390304908.1">
    <property type="nucleotide sequence ID" value="NZ_JBHRRZ010000014.1"/>
</dbReference>
<keyword evidence="3" id="KW-1185">Reference proteome</keyword>
<organism evidence="2 3">
    <name type="scientific">Virgibacillus sediminis</name>
    <dbReference type="NCBI Taxonomy" id="202260"/>
    <lineage>
        <taxon>Bacteria</taxon>
        <taxon>Bacillati</taxon>
        <taxon>Bacillota</taxon>
        <taxon>Bacilli</taxon>
        <taxon>Bacillales</taxon>
        <taxon>Bacillaceae</taxon>
        <taxon>Virgibacillus</taxon>
    </lineage>
</organism>
<evidence type="ECO:0000313" key="3">
    <source>
        <dbReference type="Proteomes" id="UP001595387"/>
    </source>
</evidence>
<protein>
    <submittedName>
        <fullName evidence="2">Stage III sporulation protein AD</fullName>
    </submittedName>
</protein>
<keyword evidence="1" id="KW-0812">Transmembrane</keyword>
<dbReference type="EMBL" id="JBHRRZ010000014">
    <property type="protein sequence ID" value="MFC2948203.1"/>
    <property type="molecule type" value="Genomic_DNA"/>
</dbReference>
<keyword evidence="1" id="KW-1133">Transmembrane helix</keyword>
<feature type="transmembrane region" description="Helical" evidence="1">
    <location>
        <begin position="106"/>
        <end position="127"/>
    </location>
</feature>
<gene>
    <name evidence="2" type="primary">spoIIIAD</name>
    <name evidence="2" type="ORF">ACFODW_07620</name>
</gene>
<reference evidence="3" key="1">
    <citation type="journal article" date="2019" name="Int. J. Syst. Evol. Microbiol.">
        <title>The Global Catalogue of Microorganisms (GCM) 10K type strain sequencing project: providing services to taxonomists for standard genome sequencing and annotation.</title>
        <authorList>
            <consortium name="The Broad Institute Genomics Platform"/>
            <consortium name="The Broad Institute Genome Sequencing Center for Infectious Disease"/>
            <person name="Wu L."/>
            <person name="Ma J."/>
        </authorList>
    </citation>
    <scope>NUCLEOTIDE SEQUENCE [LARGE SCALE GENOMIC DNA]</scope>
    <source>
        <strain evidence="3">KCTC 13193</strain>
    </source>
</reference>